<evidence type="ECO:0000313" key="2">
    <source>
        <dbReference type="Proteomes" id="UP000177845"/>
    </source>
</evidence>
<proteinExistence type="predicted"/>
<dbReference type="AlphaFoldDB" id="A0A1F4XDC1"/>
<evidence type="ECO:0000313" key="1">
    <source>
        <dbReference type="EMBL" id="OGC79657.1"/>
    </source>
</evidence>
<comment type="caution">
    <text evidence="1">The sequence shown here is derived from an EMBL/GenBank/DDBJ whole genome shotgun (WGS) entry which is preliminary data.</text>
</comment>
<accession>A0A1F4XDC1</accession>
<organism evidence="1 2">
    <name type="scientific">candidate division WWE3 bacterium RIFOXYD1_FULL_43_17</name>
    <dbReference type="NCBI Taxonomy" id="1802652"/>
    <lineage>
        <taxon>Bacteria</taxon>
        <taxon>Katanobacteria</taxon>
    </lineage>
</organism>
<evidence type="ECO:0008006" key="3">
    <source>
        <dbReference type="Google" id="ProtNLM"/>
    </source>
</evidence>
<gene>
    <name evidence="1" type="ORF">A3K01_02105</name>
</gene>
<name>A0A1F4XDC1_UNCKA</name>
<reference evidence="1 2" key="1">
    <citation type="journal article" date="2016" name="Nat. Commun.">
        <title>Thousands of microbial genomes shed light on interconnected biogeochemical processes in an aquifer system.</title>
        <authorList>
            <person name="Anantharaman K."/>
            <person name="Brown C.T."/>
            <person name="Hug L.A."/>
            <person name="Sharon I."/>
            <person name="Castelle C.J."/>
            <person name="Probst A.J."/>
            <person name="Thomas B.C."/>
            <person name="Singh A."/>
            <person name="Wilkins M.J."/>
            <person name="Karaoz U."/>
            <person name="Brodie E.L."/>
            <person name="Williams K.H."/>
            <person name="Hubbard S.S."/>
            <person name="Banfield J.F."/>
        </authorList>
    </citation>
    <scope>NUCLEOTIDE SEQUENCE [LARGE SCALE GENOMIC DNA]</scope>
</reference>
<protein>
    <recommendedName>
        <fullName evidence="3">DUF1918 domain-containing protein</fullName>
    </recommendedName>
</protein>
<dbReference type="Proteomes" id="UP000177845">
    <property type="component" value="Unassembled WGS sequence"/>
</dbReference>
<sequence length="69" mass="7659">MEDESTALVIGDHVFVKGFPGWKGEVVQIIINANNRANQRVKIKWDDGGMSGDYPAEYLLKTEHPVSGE</sequence>
<dbReference type="EMBL" id="MEWJ01000042">
    <property type="protein sequence ID" value="OGC79657.1"/>
    <property type="molecule type" value="Genomic_DNA"/>
</dbReference>